<dbReference type="EMBL" id="BMAO01003676">
    <property type="protein sequence ID" value="GFQ89432.1"/>
    <property type="molecule type" value="Genomic_DNA"/>
</dbReference>
<organism evidence="1 2">
    <name type="scientific">Trichonephila clavata</name>
    <name type="common">Joro spider</name>
    <name type="synonym">Nephila clavata</name>
    <dbReference type="NCBI Taxonomy" id="2740835"/>
    <lineage>
        <taxon>Eukaryota</taxon>
        <taxon>Metazoa</taxon>
        <taxon>Ecdysozoa</taxon>
        <taxon>Arthropoda</taxon>
        <taxon>Chelicerata</taxon>
        <taxon>Arachnida</taxon>
        <taxon>Araneae</taxon>
        <taxon>Araneomorphae</taxon>
        <taxon>Entelegynae</taxon>
        <taxon>Araneoidea</taxon>
        <taxon>Nephilidae</taxon>
        <taxon>Trichonephila</taxon>
    </lineage>
</organism>
<name>A0A8X6I836_TRICU</name>
<accession>A0A8X6I836</accession>
<protein>
    <submittedName>
        <fullName evidence="1">Uncharacterized protein</fullName>
    </submittedName>
</protein>
<evidence type="ECO:0000313" key="2">
    <source>
        <dbReference type="Proteomes" id="UP000887116"/>
    </source>
</evidence>
<dbReference type="OrthoDB" id="6435713at2759"/>
<comment type="caution">
    <text evidence="1">The sequence shown here is derived from an EMBL/GenBank/DDBJ whole genome shotgun (WGS) entry which is preliminary data.</text>
</comment>
<gene>
    <name evidence="1" type="ORF">TNCT_173901</name>
</gene>
<dbReference type="Proteomes" id="UP000887116">
    <property type="component" value="Unassembled WGS sequence"/>
</dbReference>
<evidence type="ECO:0000313" key="1">
    <source>
        <dbReference type="EMBL" id="GFQ89432.1"/>
    </source>
</evidence>
<keyword evidence="2" id="KW-1185">Reference proteome</keyword>
<sequence>MDSFTLNGTFFAASHGKGAVDGIRGSNERSEWIAVISRKNIVNSALELYDLACSLSKNLFFIFIAREEVIEKMVKLDVEWEGLKNIPGIQSKHFFQSEEGHSICVA</sequence>
<reference evidence="1" key="1">
    <citation type="submission" date="2020-07" db="EMBL/GenBank/DDBJ databases">
        <title>Multicomponent nature underlies the extraordinary mechanical properties of spider dragline silk.</title>
        <authorList>
            <person name="Kono N."/>
            <person name="Nakamura H."/>
            <person name="Mori M."/>
            <person name="Yoshida Y."/>
            <person name="Ohtoshi R."/>
            <person name="Malay A.D."/>
            <person name="Moran D.A.P."/>
            <person name="Tomita M."/>
            <person name="Numata K."/>
            <person name="Arakawa K."/>
        </authorList>
    </citation>
    <scope>NUCLEOTIDE SEQUENCE</scope>
</reference>
<dbReference type="AlphaFoldDB" id="A0A8X6I836"/>
<proteinExistence type="predicted"/>